<dbReference type="Proteomes" id="UP000499080">
    <property type="component" value="Unassembled WGS sequence"/>
</dbReference>
<gene>
    <name evidence="1" type="ORF">AVEN_53408_1</name>
</gene>
<dbReference type="OrthoDB" id="6472460at2759"/>
<organism evidence="1 2">
    <name type="scientific">Araneus ventricosus</name>
    <name type="common">Orbweaver spider</name>
    <name type="synonym">Epeira ventricosa</name>
    <dbReference type="NCBI Taxonomy" id="182803"/>
    <lineage>
        <taxon>Eukaryota</taxon>
        <taxon>Metazoa</taxon>
        <taxon>Ecdysozoa</taxon>
        <taxon>Arthropoda</taxon>
        <taxon>Chelicerata</taxon>
        <taxon>Arachnida</taxon>
        <taxon>Araneae</taxon>
        <taxon>Araneomorphae</taxon>
        <taxon>Entelegynae</taxon>
        <taxon>Araneoidea</taxon>
        <taxon>Araneidae</taxon>
        <taxon>Araneus</taxon>
    </lineage>
</organism>
<dbReference type="EMBL" id="BGPR01000010">
    <property type="protein sequence ID" value="GBL76726.1"/>
    <property type="molecule type" value="Genomic_DNA"/>
</dbReference>
<evidence type="ECO:0000313" key="1">
    <source>
        <dbReference type="EMBL" id="GBL76726.1"/>
    </source>
</evidence>
<sequence>MGLPAAAESCDARCRAVSVLRRLARIVCRCGDSPAYRPTFSTGVLIPLVMVPQPVDDTTMHIQLSVNSIFSGTSLQHTDSPPKHLIMQMVSSTHGFRRTTATCELKHRCPASPFLRRCGVTAGLRFMLILVAYLHSAMKPLPHM</sequence>
<proteinExistence type="predicted"/>
<reference evidence="1 2" key="1">
    <citation type="journal article" date="2019" name="Sci. Rep.">
        <title>Orb-weaving spider Araneus ventricosus genome elucidates the spidroin gene catalogue.</title>
        <authorList>
            <person name="Kono N."/>
            <person name="Nakamura H."/>
            <person name="Ohtoshi R."/>
            <person name="Moran D.A.P."/>
            <person name="Shinohara A."/>
            <person name="Yoshida Y."/>
            <person name="Fujiwara M."/>
            <person name="Mori M."/>
            <person name="Tomita M."/>
            <person name="Arakawa K."/>
        </authorList>
    </citation>
    <scope>NUCLEOTIDE SEQUENCE [LARGE SCALE GENOMIC DNA]</scope>
</reference>
<name>A0A4Y2ABY1_ARAVE</name>
<protein>
    <submittedName>
        <fullName evidence="1">Uncharacterized protein</fullName>
    </submittedName>
</protein>
<dbReference type="AlphaFoldDB" id="A0A4Y2ABY1"/>
<comment type="caution">
    <text evidence="1">The sequence shown here is derived from an EMBL/GenBank/DDBJ whole genome shotgun (WGS) entry which is preliminary data.</text>
</comment>
<accession>A0A4Y2ABY1</accession>
<evidence type="ECO:0000313" key="2">
    <source>
        <dbReference type="Proteomes" id="UP000499080"/>
    </source>
</evidence>
<keyword evidence="2" id="KW-1185">Reference proteome</keyword>